<organism evidence="2 3">
    <name type="scientific">Lactuca saligna</name>
    <name type="common">Willowleaf lettuce</name>
    <dbReference type="NCBI Taxonomy" id="75948"/>
    <lineage>
        <taxon>Eukaryota</taxon>
        <taxon>Viridiplantae</taxon>
        <taxon>Streptophyta</taxon>
        <taxon>Embryophyta</taxon>
        <taxon>Tracheophyta</taxon>
        <taxon>Spermatophyta</taxon>
        <taxon>Magnoliopsida</taxon>
        <taxon>eudicotyledons</taxon>
        <taxon>Gunneridae</taxon>
        <taxon>Pentapetalae</taxon>
        <taxon>asterids</taxon>
        <taxon>campanulids</taxon>
        <taxon>Asterales</taxon>
        <taxon>Asteraceae</taxon>
        <taxon>Cichorioideae</taxon>
        <taxon>Cichorieae</taxon>
        <taxon>Lactucinae</taxon>
        <taxon>Lactuca</taxon>
    </lineage>
</organism>
<keyword evidence="3" id="KW-1185">Reference proteome</keyword>
<protein>
    <recommendedName>
        <fullName evidence="1">Non-reducing end beta-L-arabinofuranosidase-like GH127 catalytic domain-containing protein</fullName>
    </recommendedName>
</protein>
<accession>A0AA36DVF4</accession>
<evidence type="ECO:0000259" key="1">
    <source>
        <dbReference type="Pfam" id="PF07944"/>
    </source>
</evidence>
<evidence type="ECO:0000313" key="2">
    <source>
        <dbReference type="EMBL" id="CAI9273028.1"/>
    </source>
</evidence>
<dbReference type="EMBL" id="OX465078">
    <property type="protein sequence ID" value="CAI9273028.1"/>
    <property type="molecule type" value="Genomic_DNA"/>
</dbReference>
<dbReference type="AlphaFoldDB" id="A0AA36DVF4"/>
<dbReference type="PANTHER" id="PTHR31151:SF0">
    <property type="entry name" value="PROLINE-TRNA LIGASE (DUF1680)"/>
    <property type="match status" value="1"/>
</dbReference>
<dbReference type="Pfam" id="PF07944">
    <property type="entry name" value="Beta-AFase-like_GH127_cat"/>
    <property type="match status" value="1"/>
</dbReference>
<dbReference type="InterPro" id="IPR012878">
    <property type="entry name" value="Beta-AFase-like_GH127_cat"/>
</dbReference>
<gene>
    <name evidence="2" type="ORF">LSALG_LOCUS13195</name>
</gene>
<dbReference type="PANTHER" id="PTHR31151">
    <property type="entry name" value="PROLINE-TRNA LIGASE (DUF1680)"/>
    <property type="match status" value="1"/>
</dbReference>
<dbReference type="Proteomes" id="UP001177003">
    <property type="component" value="Chromosome 2"/>
</dbReference>
<proteinExistence type="predicted"/>
<name>A0AA36DVF4_LACSI</name>
<reference evidence="2" key="1">
    <citation type="submission" date="2023-04" db="EMBL/GenBank/DDBJ databases">
        <authorList>
            <person name="Vijverberg K."/>
            <person name="Xiong W."/>
            <person name="Schranz E."/>
        </authorList>
    </citation>
    <scope>NUCLEOTIDE SEQUENCE</scope>
</reference>
<feature type="domain" description="Non-reducing end beta-L-arabinofuranosidase-like GH127 catalytic" evidence="1">
    <location>
        <begin position="37"/>
        <end position="81"/>
    </location>
</feature>
<sequence length="126" mass="14099">MVEMTIMAGLVDQYLLAWNSLALKMVTQCLIILGKESRVMIYMFPLAPGASKATGFHKWGSPFNDLWCCYGTGIESFSKMGDSIYFEEVASSSGTYQAHLKSRRLFLAQKVERVVVLCHGILTFES</sequence>
<evidence type="ECO:0000313" key="3">
    <source>
        <dbReference type="Proteomes" id="UP001177003"/>
    </source>
</evidence>